<organism evidence="1 2">
    <name type="scientific">Trifolium medium</name>
    <dbReference type="NCBI Taxonomy" id="97028"/>
    <lineage>
        <taxon>Eukaryota</taxon>
        <taxon>Viridiplantae</taxon>
        <taxon>Streptophyta</taxon>
        <taxon>Embryophyta</taxon>
        <taxon>Tracheophyta</taxon>
        <taxon>Spermatophyta</taxon>
        <taxon>Magnoliopsida</taxon>
        <taxon>eudicotyledons</taxon>
        <taxon>Gunneridae</taxon>
        <taxon>Pentapetalae</taxon>
        <taxon>rosids</taxon>
        <taxon>fabids</taxon>
        <taxon>Fabales</taxon>
        <taxon>Fabaceae</taxon>
        <taxon>Papilionoideae</taxon>
        <taxon>50 kb inversion clade</taxon>
        <taxon>NPAAA clade</taxon>
        <taxon>Hologalegina</taxon>
        <taxon>IRL clade</taxon>
        <taxon>Trifolieae</taxon>
        <taxon>Trifolium</taxon>
    </lineage>
</organism>
<dbReference type="EMBL" id="LXQA010466960">
    <property type="protein sequence ID" value="MCI53668.1"/>
    <property type="molecule type" value="Genomic_DNA"/>
</dbReference>
<accession>A0A392SXV6</accession>
<evidence type="ECO:0000313" key="1">
    <source>
        <dbReference type="EMBL" id="MCI53668.1"/>
    </source>
</evidence>
<proteinExistence type="predicted"/>
<feature type="non-terminal residue" evidence="1">
    <location>
        <position position="1"/>
    </location>
</feature>
<name>A0A392SXV6_9FABA</name>
<sequence length="79" mass="8892">QTVAPKEKWFTFPDMGHIIATILDTVVVQLSIDKTGPSETFFPLHGIPPPNPSSKVVCFGALPEHYVLVKYDKQVHYNR</sequence>
<evidence type="ECO:0000313" key="2">
    <source>
        <dbReference type="Proteomes" id="UP000265520"/>
    </source>
</evidence>
<comment type="caution">
    <text evidence="1">The sequence shown here is derived from an EMBL/GenBank/DDBJ whole genome shotgun (WGS) entry which is preliminary data.</text>
</comment>
<dbReference type="Proteomes" id="UP000265520">
    <property type="component" value="Unassembled WGS sequence"/>
</dbReference>
<keyword evidence="2" id="KW-1185">Reference proteome</keyword>
<dbReference type="AlphaFoldDB" id="A0A392SXV6"/>
<reference evidence="1 2" key="1">
    <citation type="journal article" date="2018" name="Front. Plant Sci.">
        <title>Red Clover (Trifolium pratense) and Zigzag Clover (T. medium) - A Picture of Genomic Similarities and Differences.</title>
        <authorList>
            <person name="Dluhosova J."/>
            <person name="Istvanek J."/>
            <person name="Nedelnik J."/>
            <person name="Repkova J."/>
        </authorList>
    </citation>
    <scope>NUCLEOTIDE SEQUENCE [LARGE SCALE GENOMIC DNA]</scope>
    <source>
        <strain evidence="2">cv. 10/8</strain>
        <tissue evidence="1">Leaf</tissue>
    </source>
</reference>
<protein>
    <submittedName>
        <fullName evidence="1">FAR1-related protein</fullName>
    </submittedName>
</protein>